<evidence type="ECO:0000313" key="1">
    <source>
        <dbReference type="EMBL" id="ULT88149.1"/>
    </source>
</evidence>
<name>A0AAE8ZZ51_CAEBR</name>
<organism evidence="1 2">
    <name type="scientific">Caenorhabditis briggsae</name>
    <dbReference type="NCBI Taxonomy" id="6238"/>
    <lineage>
        <taxon>Eukaryota</taxon>
        <taxon>Metazoa</taxon>
        <taxon>Ecdysozoa</taxon>
        <taxon>Nematoda</taxon>
        <taxon>Chromadorea</taxon>
        <taxon>Rhabditida</taxon>
        <taxon>Rhabditina</taxon>
        <taxon>Rhabditomorpha</taxon>
        <taxon>Rhabditoidea</taxon>
        <taxon>Rhabditidae</taxon>
        <taxon>Peloderinae</taxon>
        <taxon>Caenorhabditis</taxon>
    </lineage>
</organism>
<reference evidence="1 2" key="1">
    <citation type="submission" date="2022-02" db="EMBL/GenBank/DDBJ databases">
        <title>Chromosome-level reference genomes for two strains of Caenorhabditis briggsae: an improved platform for comparative genomics.</title>
        <authorList>
            <person name="Stevens L."/>
            <person name="Andersen E.C."/>
        </authorList>
    </citation>
    <scope>NUCLEOTIDE SEQUENCE [LARGE SCALE GENOMIC DNA]</scope>
    <source>
        <strain evidence="1">QX1410_ONT</strain>
        <tissue evidence="1">Whole-organism</tissue>
    </source>
</reference>
<sequence>MQRKAVNIYGTVCCLLLLVIFYEVQKVSYESAITAMSSSISQSSELLGKFGIIKRRTLDRLQFQNDKLKLKNNVNAVGLLELLPSTYVSEKCRCISNRTGKSYDFCYRNPKNLSLTGKKFNCSYLSTLEDLKLLEDTDLRLVNLSNKERNESDVIFVSAISSNHFGNFLQMYELLKRHWPKQKVLLYSLDLSDTHIEKLEKDKNIKVRKFDYEKYPKHVENWMEYRFKALILAEAIREFPNIWWTDSHNRWLKPKPLTNFYGEIAKCQGDVDCDKEICLSGKKCHLRKIIFQKSSIMMFVNSTHSNYAVLMEGLLDYFPTFNIDTLKYNDKGLQLSAAFVYLARTQFTLDVLKWHTLCALEEKCMKPPNAKLKCDSIPEWDKYAGCFRFDQSSLNLLMFNSFRNHNHYFMNVGKVTRTYDHY</sequence>
<dbReference type="PANTHER" id="PTHR31389">
    <property type="entry name" value="LD39211P"/>
    <property type="match status" value="1"/>
</dbReference>
<evidence type="ECO:0000313" key="2">
    <source>
        <dbReference type="Proteomes" id="UP000827892"/>
    </source>
</evidence>
<dbReference type="AlphaFoldDB" id="A0AAE8ZZ51"/>
<dbReference type="EMBL" id="CP090895">
    <property type="protein sequence ID" value="ULT88149.1"/>
    <property type="molecule type" value="Genomic_DNA"/>
</dbReference>
<gene>
    <name evidence="1" type="ORF">L3Y34_007391</name>
</gene>
<dbReference type="Proteomes" id="UP000827892">
    <property type="component" value="Chromosome V"/>
</dbReference>
<proteinExistence type="predicted"/>
<accession>A0AAE8ZZ51</accession>
<dbReference type="Pfam" id="PF07801">
    <property type="entry name" value="DUF1647"/>
    <property type="match status" value="1"/>
</dbReference>
<dbReference type="InterPro" id="IPR012444">
    <property type="entry name" value="DUF1647"/>
</dbReference>
<protein>
    <submittedName>
        <fullName evidence="1">Uncharacterized protein</fullName>
    </submittedName>
</protein>
<dbReference type="PANTHER" id="PTHR31389:SF5">
    <property type="entry name" value="NUCLEOTID_TRANS DOMAIN-CONTAINING PROTEIN"/>
    <property type="match status" value="1"/>
</dbReference>